<dbReference type="InterPro" id="IPR050266">
    <property type="entry name" value="AB_hydrolase_sf"/>
</dbReference>
<proteinExistence type="predicted"/>
<evidence type="ECO:0000313" key="3">
    <source>
        <dbReference type="Proteomes" id="UP001564626"/>
    </source>
</evidence>
<reference evidence="2 3" key="1">
    <citation type="submission" date="2024-08" db="EMBL/GenBank/DDBJ databases">
        <title>Genome mining of Saccharopolyspora cebuensis PGLac3 from Nigerian medicinal plant.</title>
        <authorList>
            <person name="Ezeobiora C.E."/>
            <person name="Igbokwe N.H."/>
            <person name="Amin D.H."/>
            <person name="Mendie U.E."/>
        </authorList>
    </citation>
    <scope>NUCLEOTIDE SEQUENCE [LARGE SCALE GENOMIC DNA]</scope>
    <source>
        <strain evidence="2 3">PGLac3</strain>
    </source>
</reference>
<keyword evidence="2" id="KW-0378">Hydrolase</keyword>
<comment type="caution">
    <text evidence="2">The sequence shown here is derived from an EMBL/GenBank/DDBJ whole genome shotgun (WGS) entry which is preliminary data.</text>
</comment>
<dbReference type="EMBL" id="JBGEHV010000002">
    <property type="protein sequence ID" value="MEY8038226.1"/>
    <property type="molecule type" value="Genomic_DNA"/>
</dbReference>
<dbReference type="Pfam" id="PF12697">
    <property type="entry name" value="Abhydrolase_6"/>
    <property type="match status" value="1"/>
</dbReference>
<feature type="domain" description="AB hydrolase-1" evidence="1">
    <location>
        <begin position="43"/>
        <end position="274"/>
    </location>
</feature>
<sequence length="287" mass="31476">MTAEQDPRWFREALAEAPRHADVEVEGCPIHLRCWGDPERQGLVLVHGGAAHSGWWDHIAPFLARTHRVVALDLSGHGDSGRRPVYDMLTWAREVVAAAEAGGAVRAPLVVGHSMGGWVAATAGAHHGDRFDGVAIIDSPLNDQPPEERKLRRELREPKVYPSLEAIVDRFAPLPAQEVVLPHVRRHVAAESVRPVEGGWTWKFDPNMVGDRLPLRDLLPALRCRAAFLRSEFGLVPPPMIAEIEALLGDAPVVELPEAGHHPMLDQPLSLVAALRALLAHWSPVTT</sequence>
<name>A0ABV4CB91_9PSEU</name>
<dbReference type="SUPFAM" id="SSF53474">
    <property type="entry name" value="alpha/beta-Hydrolases"/>
    <property type="match status" value="1"/>
</dbReference>
<dbReference type="RefSeq" id="WP_345360896.1">
    <property type="nucleotide sequence ID" value="NZ_BAABII010000005.1"/>
</dbReference>
<gene>
    <name evidence="2" type="ORF">AB8O55_02345</name>
</gene>
<protein>
    <submittedName>
        <fullName evidence="2">Alpha/beta fold hydrolase</fullName>
    </submittedName>
</protein>
<evidence type="ECO:0000259" key="1">
    <source>
        <dbReference type="Pfam" id="PF12697"/>
    </source>
</evidence>
<evidence type="ECO:0000313" key="2">
    <source>
        <dbReference type="EMBL" id="MEY8038226.1"/>
    </source>
</evidence>
<dbReference type="PANTHER" id="PTHR43798">
    <property type="entry name" value="MONOACYLGLYCEROL LIPASE"/>
    <property type="match status" value="1"/>
</dbReference>
<dbReference type="PANTHER" id="PTHR43798:SF33">
    <property type="entry name" value="HYDROLASE, PUTATIVE (AFU_ORTHOLOGUE AFUA_2G14860)-RELATED"/>
    <property type="match status" value="1"/>
</dbReference>
<accession>A0ABV4CB91</accession>
<organism evidence="2 3">
    <name type="scientific">Saccharopolyspora cebuensis</name>
    <dbReference type="NCBI Taxonomy" id="418759"/>
    <lineage>
        <taxon>Bacteria</taxon>
        <taxon>Bacillati</taxon>
        <taxon>Actinomycetota</taxon>
        <taxon>Actinomycetes</taxon>
        <taxon>Pseudonocardiales</taxon>
        <taxon>Pseudonocardiaceae</taxon>
        <taxon>Saccharopolyspora</taxon>
    </lineage>
</organism>
<dbReference type="GO" id="GO:0016787">
    <property type="term" value="F:hydrolase activity"/>
    <property type="evidence" value="ECO:0007669"/>
    <property type="project" value="UniProtKB-KW"/>
</dbReference>
<dbReference type="Gene3D" id="3.40.50.1820">
    <property type="entry name" value="alpha/beta hydrolase"/>
    <property type="match status" value="1"/>
</dbReference>
<dbReference type="Proteomes" id="UP001564626">
    <property type="component" value="Unassembled WGS sequence"/>
</dbReference>
<dbReference type="InterPro" id="IPR029058">
    <property type="entry name" value="AB_hydrolase_fold"/>
</dbReference>
<dbReference type="InterPro" id="IPR000073">
    <property type="entry name" value="AB_hydrolase_1"/>
</dbReference>
<keyword evidence="3" id="KW-1185">Reference proteome</keyword>